<evidence type="ECO:0000256" key="16">
    <source>
        <dbReference type="SAM" id="MobiDB-lite"/>
    </source>
</evidence>
<protein>
    <recommendedName>
        <fullName evidence="21">Metalloendopeptidase</fullName>
    </recommendedName>
</protein>
<evidence type="ECO:0000256" key="6">
    <source>
        <dbReference type="ARBA" id="ARBA00022737"/>
    </source>
</evidence>
<dbReference type="PROSITE" id="PS01209">
    <property type="entry name" value="LDLRA_1"/>
    <property type="match status" value="1"/>
</dbReference>
<dbReference type="PANTHER" id="PTHR12916">
    <property type="entry name" value="CYTOCHROME C OXIDASE POLYPEPTIDE VIC-2"/>
    <property type="match status" value="1"/>
</dbReference>
<dbReference type="CDD" id="cd00112">
    <property type="entry name" value="LDLa"/>
    <property type="match status" value="1"/>
</dbReference>
<dbReference type="PROSITE" id="PS50068">
    <property type="entry name" value="LDLRA_2"/>
    <property type="match status" value="2"/>
</dbReference>
<dbReference type="GO" id="GO:0016020">
    <property type="term" value="C:membrane"/>
    <property type="evidence" value="ECO:0007669"/>
    <property type="project" value="UniProtKB-SubCell"/>
</dbReference>
<feature type="domain" description="Peptidase M12A" evidence="18">
    <location>
        <begin position="1"/>
        <end position="65"/>
    </location>
</feature>
<dbReference type="SUPFAM" id="SSF55486">
    <property type="entry name" value="Metalloproteases ('zincins'), catalytic domain"/>
    <property type="match status" value="1"/>
</dbReference>
<keyword evidence="6" id="KW-0677">Repeat</keyword>
<feature type="disulfide bond" evidence="14">
    <location>
        <begin position="273"/>
        <end position="282"/>
    </location>
</feature>
<dbReference type="InParanoid" id="E4XF73"/>
<dbReference type="InterPro" id="IPR023415">
    <property type="entry name" value="LDLR_class-A_CS"/>
</dbReference>
<dbReference type="InterPro" id="IPR036055">
    <property type="entry name" value="LDL_receptor-like_sf"/>
</dbReference>
<dbReference type="CDD" id="cd00054">
    <property type="entry name" value="EGF_CA"/>
    <property type="match status" value="2"/>
</dbReference>
<dbReference type="Pfam" id="PF01400">
    <property type="entry name" value="Astacin"/>
    <property type="match status" value="1"/>
</dbReference>
<evidence type="ECO:0000256" key="14">
    <source>
        <dbReference type="PROSITE-ProRule" id="PRU00076"/>
    </source>
</evidence>
<comment type="caution">
    <text evidence="14">Lacks conserved residue(s) required for the propagation of feature annotation.</text>
</comment>
<dbReference type="PROSITE" id="PS51864">
    <property type="entry name" value="ASTACIN"/>
    <property type="match status" value="1"/>
</dbReference>
<feature type="domain" description="EGF-like" evidence="17">
    <location>
        <begin position="247"/>
        <end position="283"/>
    </location>
</feature>
<keyword evidence="12 14" id="KW-1015">Disulfide bond</keyword>
<keyword evidence="3 14" id="KW-0245">EGF-like domain</keyword>
<keyword evidence="8" id="KW-0832">Ubl conjugation</keyword>
<dbReference type="GO" id="GO:0007219">
    <property type="term" value="P:Notch signaling pathway"/>
    <property type="evidence" value="ECO:0007669"/>
    <property type="project" value="UniProtKB-KW"/>
</dbReference>
<keyword evidence="11" id="KW-0472">Membrane</keyword>
<evidence type="ECO:0000256" key="1">
    <source>
        <dbReference type="ARBA" id="ARBA00004479"/>
    </source>
</evidence>
<keyword evidence="7" id="KW-0221">Differentiation</keyword>
<feature type="disulfide bond" evidence="14">
    <location>
        <begin position="311"/>
        <end position="320"/>
    </location>
</feature>
<dbReference type="Gene3D" id="2.10.25.10">
    <property type="entry name" value="Laminin"/>
    <property type="match status" value="2"/>
</dbReference>
<keyword evidence="4" id="KW-0812">Transmembrane</keyword>
<dbReference type="Gene3D" id="3.40.390.10">
    <property type="entry name" value="Collagenase (Catalytic Domain)"/>
    <property type="match status" value="1"/>
</dbReference>
<gene>
    <name evidence="19" type="ORF">GSOID_T00009613001</name>
</gene>
<dbReference type="GO" id="GO:0030154">
    <property type="term" value="P:cell differentiation"/>
    <property type="evidence" value="ECO:0007669"/>
    <property type="project" value="UniProtKB-KW"/>
</dbReference>
<feature type="disulfide bond" evidence="15">
    <location>
        <begin position="91"/>
        <end position="106"/>
    </location>
</feature>
<dbReference type="PROSITE" id="PS50026">
    <property type="entry name" value="EGF_3"/>
    <property type="match status" value="2"/>
</dbReference>
<evidence type="ECO:0000256" key="10">
    <source>
        <dbReference type="ARBA" id="ARBA00022989"/>
    </source>
</evidence>
<proteinExistence type="predicted"/>
<dbReference type="PROSITE" id="PS00022">
    <property type="entry name" value="EGF_1"/>
    <property type="match status" value="1"/>
</dbReference>
<dbReference type="FunFam" id="2.10.25.10:FF:000368">
    <property type="entry name" value="Delta-like 3 (Drosophila), isoform CRA_b"/>
    <property type="match status" value="1"/>
</dbReference>
<keyword evidence="13" id="KW-0325">Glycoprotein</keyword>
<evidence type="ECO:0000256" key="9">
    <source>
        <dbReference type="ARBA" id="ARBA00022976"/>
    </source>
</evidence>
<feature type="region of interest" description="Disordered" evidence="16">
    <location>
        <begin position="407"/>
        <end position="427"/>
    </location>
</feature>
<dbReference type="FunFam" id="2.10.25.10:FF:000012">
    <property type="entry name" value="Delta-like protein"/>
    <property type="match status" value="1"/>
</dbReference>
<evidence type="ECO:0000256" key="11">
    <source>
        <dbReference type="ARBA" id="ARBA00023136"/>
    </source>
</evidence>
<dbReference type="SMART" id="SM00192">
    <property type="entry name" value="LDLa"/>
    <property type="match status" value="2"/>
</dbReference>
<dbReference type="GO" id="GO:0006508">
    <property type="term" value="P:proteolysis"/>
    <property type="evidence" value="ECO:0007669"/>
    <property type="project" value="InterPro"/>
</dbReference>
<evidence type="ECO:0000256" key="4">
    <source>
        <dbReference type="ARBA" id="ARBA00022692"/>
    </source>
</evidence>
<keyword evidence="2" id="KW-0217">Developmental protein</keyword>
<keyword evidence="20" id="KW-1185">Reference proteome</keyword>
<evidence type="ECO:0000313" key="19">
    <source>
        <dbReference type="EMBL" id="CBY24261.1"/>
    </source>
</evidence>
<feature type="domain" description="EGF-like" evidence="17">
    <location>
        <begin position="285"/>
        <end position="321"/>
    </location>
</feature>
<evidence type="ECO:0000256" key="3">
    <source>
        <dbReference type="ARBA" id="ARBA00022536"/>
    </source>
</evidence>
<evidence type="ECO:0000256" key="8">
    <source>
        <dbReference type="ARBA" id="ARBA00022843"/>
    </source>
</evidence>
<dbReference type="InterPro" id="IPR024079">
    <property type="entry name" value="MetalloPept_cat_dom_sf"/>
</dbReference>
<dbReference type="AlphaFoldDB" id="E4XF73"/>
<sequence length="491" mass="55241">MWVTYRPVDAPYDYVSVMHYDGFAFSDTPGKKPTITSRDGTVFRAQRIKASTEDIRQLCELYGCDACAQIPGTSARKCDTPGYSTFERRVCDGFQDCVDGADERDCKSCNGDKSWQCTDQPQCIRTEQRCDGWADCNDGSDERECIATCCNKLELNGIVFSRMKHELNGRPVYYSTSEDKYVSFSYEDSTWNLGPQPGNNVADVLAISGKICPEQVEEPWYKWNQYGGLKPCCYPKCLDNVAPPTMAKRPCAQDPCKNGGKCTDDGYEFTCECQAGYYGTRCEHESSICKTQPCLNGGKCIPKEDSYTCECPLVYFGPNCEHGCEHPREAFDATDSVVYDCNDRVCRFRCPSGELASVRNPARPITPKRPVTEAFEVQAVNIFSNIAQPDDLDIVDGYDEDDYDEEGITTPSPNTGSRVGKCPRPTNKLDDDVLPRNDCATRGKWTKNYSCKLECKDRRKRPVVNEMKCRCRPGKLCSWLAKNVKRKVTCH</sequence>
<keyword evidence="10" id="KW-1133">Transmembrane helix</keyword>
<dbReference type="Gene3D" id="4.10.400.10">
    <property type="entry name" value="Low-density Lipoprotein Receptor"/>
    <property type="match status" value="2"/>
</dbReference>
<dbReference type="GO" id="GO:0004222">
    <property type="term" value="F:metalloendopeptidase activity"/>
    <property type="evidence" value="ECO:0007669"/>
    <property type="project" value="InterPro"/>
</dbReference>
<name>E4XF73_OIKDI</name>
<feature type="disulfide bond" evidence="15">
    <location>
        <begin position="130"/>
        <end position="145"/>
    </location>
</feature>
<dbReference type="InterPro" id="IPR000152">
    <property type="entry name" value="EGF-type_Asp/Asn_hydroxyl_site"/>
</dbReference>
<accession>E4XF73</accession>
<dbReference type="EMBL" id="FN653044">
    <property type="protein sequence ID" value="CBY24261.1"/>
    <property type="molecule type" value="Genomic_DNA"/>
</dbReference>
<evidence type="ECO:0000256" key="5">
    <source>
        <dbReference type="ARBA" id="ARBA00022729"/>
    </source>
</evidence>
<dbReference type="Pfam" id="PF00008">
    <property type="entry name" value="EGF"/>
    <property type="match status" value="2"/>
</dbReference>
<evidence type="ECO:0000259" key="18">
    <source>
        <dbReference type="PROSITE" id="PS51864"/>
    </source>
</evidence>
<evidence type="ECO:0000256" key="2">
    <source>
        <dbReference type="ARBA" id="ARBA00022473"/>
    </source>
</evidence>
<dbReference type="OrthoDB" id="430340at2759"/>
<dbReference type="SUPFAM" id="SSF57424">
    <property type="entry name" value="LDL receptor-like module"/>
    <property type="match status" value="1"/>
</dbReference>
<evidence type="ECO:0000256" key="13">
    <source>
        <dbReference type="ARBA" id="ARBA00023180"/>
    </source>
</evidence>
<dbReference type="SUPFAM" id="SSF57196">
    <property type="entry name" value="EGF/Laminin"/>
    <property type="match status" value="2"/>
</dbReference>
<reference evidence="19" key="1">
    <citation type="journal article" date="2010" name="Science">
        <title>Plasticity of animal genome architecture unmasked by rapid evolution of a pelagic tunicate.</title>
        <authorList>
            <person name="Denoeud F."/>
            <person name="Henriet S."/>
            <person name="Mungpakdee S."/>
            <person name="Aury J.M."/>
            <person name="Da Silva C."/>
            <person name="Brinkmann H."/>
            <person name="Mikhaleva J."/>
            <person name="Olsen L.C."/>
            <person name="Jubin C."/>
            <person name="Canestro C."/>
            <person name="Bouquet J.M."/>
            <person name="Danks G."/>
            <person name="Poulain J."/>
            <person name="Campsteijn C."/>
            <person name="Adamski M."/>
            <person name="Cross I."/>
            <person name="Yadetie F."/>
            <person name="Muffato M."/>
            <person name="Louis A."/>
            <person name="Butcher S."/>
            <person name="Tsagkogeorga G."/>
            <person name="Konrad A."/>
            <person name="Singh S."/>
            <person name="Jensen M.F."/>
            <person name="Cong E.H."/>
            <person name="Eikeseth-Otteraa H."/>
            <person name="Noel B."/>
            <person name="Anthouard V."/>
            <person name="Porcel B.M."/>
            <person name="Kachouri-Lafond R."/>
            <person name="Nishino A."/>
            <person name="Ugolini M."/>
            <person name="Chourrout P."/>
            <person name="Nishida H."/>
            <person name="Aasland R."/>
            <person name="Huzurbazar S."/>
            <person name="Westhof E."/>
            <person name="Delsuc F."/>
            <person name="Lehrach H."/>
            <person name="Reinhardt R."/>
            <person name="Weissenbach J."/>
            <person name="Roy S.W."/>
            <person name="Artiguenave F."/>
            <person name="Postlethwait J.H."/>
            <person name="Manak J.R."/>
            <person name="Thompson E.M."/>
            <person name="Jaillon O."/>
            <person name="Du Pasquier L."/>
            <person name="Boudinot P."/>
            <person name="Liberles D.A."/>
            <person name="Volff J.N."/>
            <person name="Philippe H."/>
            <person name="Lenhard B."/>
            <person name="Roest Crollius H."/>
            <person name="Wincker P."/>
            <person name="Chourrout D."/>
        </authorList>
    </citation>
    <scope>NUCLEOTIDE SEQUENCE [LARGE SCALE GENOMIC DNA]</scope>
</reference>
<evidence type="ECO:0000256" key="12">
    <source>
        <dbReference type="ARBA" id="ARBA00023157"/>
    </source>
</evidence>
<dbReference type="SMART" id="SM00181">
    <property type="entry name" value="EGF"/>
    <property type="match status" value="2"/>
</dbReference>
<evidence type="ECO:0000313" key="20">
    <source>
        <dbReference type="Proteomes" id="UP000001307"/>
    </source>
</evidence>
<keyword evidence="5" id="KW-0732">Signal</keyword>
<evidence type="ECO:0008006" key="21">
    <source>
        <dbReference type="Google" id="ProtNLM"/>
    </source>
</evidence>
<keyword evidence="9" id="KW-0914">Notch signaling pathway</keyword>
<dbReference type="PROSITE" id="PS01186">
    <property type="entry name" value="EGF_2"/>
    <property type="match status" value="1"/>
</dbReference>
<dbReference type="GO" id="GO:0005509">
    <property type="term" value="F:calcium ion binding"/>
    <property type="evidence" value="ECO:0007669"/>
    <property type="project" value="InterPro"/>
</dbReference>
<comment type="subcellular location">
    <subcellularLocation>
        <location evidence="1">Membrane</location>
        <topology evidence="1">Single-pass type I membrane protein</topology>
    </subcellularLocation>
</comment>
<dbReference type="InterPro" id="IPR000742">
    <property type="entry name" value="EGF"/>
</dbReference>
<dbReference type="SMART" id="SM00179">
    <property type="entry name" value="EGF_CA"/>
    <property type="match status" value="2"/>
</dbReference>
<dbReference type="InterPro" id="IPR002172">
    <property type="entry name" value="LDrepeatLR_classA_rpt"/>
</dbReference>
<dbReference type="InterPro" id="IPR001881">
    <property type="entry name" value="EGF-like_Ca-bd_dom"/>
</dbReference>
<evidence type="ECO:0000259" key="17">
    <source>
        <dbReference type="PROSITE" id="PS50026"/>
    </source>
</evidence>
<dbReference type="PRINTS" id="PR00261">
    <property type="entry name" value="LDLRECEPTOR"/>
</dbReference>
<dbReference type="InterPro" id="IPR001506">
    <property type="entry name" value="Peptidase_M12A"/>
</dbReference>
<dbReference type="PANTHER" id="PTHR12916:SF4">
    <property type="entry name" value="UNINFLATABLE, ISOFORM C"/>
    <property type="match status" value="1"/>
</dbReference>
<evidence type="ECO:0000256" key="7">
    <source>
        <dbReference type="ARBA" id="ARBA00022782"/>
    </source>
</evidence>
<dbReference type="PROSITE" id="PS00010">
    <property type="entry name" value="ASX_HYDROXYL"/>
    <property type="match status" value="1"/>
</dbReference>
<organism evidence="19">
    <name type="scientific">Oikopleura dioica</name>
    <name type="common">Tunicate</name>
    <dbReference type="NCBI Taxonomy" id="34765"/>
    <lineage>
        <taxon>Eukaryota</taxon>
        <taxon>Metazoa</taxon>
        <taxon>Chordata</taxon>
        <taxon>Tunicata</taxon>
        <taxon>Appendicularia</taxon>
        <taxon>Copelata</taxon>
        <taxon>Oikopleuridae</taxon>
        <taxon>Oikopleura</taxon>
    </lineage>
</organism>
<dbReference type="Pfam" id="PF00057">
    <property type="entry name" value="Ldl_recept_a"/>
    <property type="match status" value="1"/>
</dbReference>
<dbReference type="Proteomes" id="UP000001307">
    <property type="component" value="Unassembled WGS sequence"/>
</dbReference>
<evidence type="ECO:0000256" key="15">
    <source>
        <dbReference type="PROSITE-ProRule" id="PRU00124"/>
    </source>
</evidence>